<evidence type="ECO:0000313" key="3">
    <source>
        <dbReference type="Proteomes" id="UP000499080"/>
    </source>
</evidence>
<gene>
    <name evidence="2" type="ORF">AVEN_4210_1</name>
</gene>
<sequence length="160" mass="17599">MLAEHNNNKGIYKEDSHSDPSPPPILPRNFKILKSSYKRHVTSLSEQLTVNYYIQRSELSAFLQLLFTDSSSCSAPATIAKDVDELPPTHPLSATTAADHLIPRTEIFTNLPLLGIRTPSGAMDPKNYLLQLQQGGAASATLLFAFLSSNYDSCTSVKIY</sequence>
<dbReference type="AlphaFoldDB" id="A0A4Y2FBC5"/>
<name>A0A4Y2FBC5_ARAVE</name>
<accession>A0A4Y2FBC5</accession>
<protein>
    <submittedName>
        <fullName evidence="2">Uncharacterized protein</fullName>
    </submittedName>
</protein>
<keyword evidence="3" id="KW-1185">Reference proteome</keyword>
<evidence type="ECO:0000313" key="2">
    <source>
        <dbReference type="EMBL" id="GBM37545.1"/>
    </source>
</evidence>
<dbReference type="Proteomes" id="UP000499080">
    <property type="component" value="Unassembled WGS sequence"/>
</dbReference>
<organism evidence="2 3">
    <name type="scientific">Araneus ventricosus</name>
    <name type="common">Orbweaver spider</name>
    <name type="synonym">Epeira ventricosa</name>
    <dbReference type="NCBI Taxonomy" id="182803"/>
    <lineage>
        <taxon>Eukaryota</taxon>
        <taxon>Metazoa</taxon>
        <taxon>Ecdysozoa</taxon>
        <taxon>Arthropoda</taxon>
        <taxon>Chelicerata</taxon>
        <taxon>Arachnida</taxon>
        <taxon>Araneae</taxon>
        <taxon>Araneomorphae</taxon>
        <taxon>Entelegynae</taxon>
        <taxon>Araneoidea</taxon>
        <taxon>Araneidae</taxon>
        <taxon>Araneus</taxon>
    </lineage>
</organism>
<comment type="caution">
    <text evidence="2">The sequence shown here is derived from an EMBL/GenBank/DDBJ whole genome shotgun (WGS) entry which is preliminary data.</text>
</comment>
<evidence type="ECO:0000256" key="1">
    <source>
        <dbReference type="SAM" id="MobiDB-lite"/>
    </source>
</evidence>
<proteinExistence type="predicted"/>
<reference evidence="2 3" key="1">
    <citation type="journal article" date="2019" name="Sci. Rep.">
        <title>Orb-weaving spider Araneus ventricosus genome elucidates the spidroin gene catalogue.</title>
        <authorList>
            <person name="Kono N."/>
            <person name="Nakamura H."/>
            <person name="Ohtoshi R."/>
            <person name="Moran D.A.P."/>
            <person name="Shinohara A."/>
            <person name="Yoshida Y."/>
            <person name="Fujiwara M."/>
            <person name="Mori M."/>
            <person name="Tomita M."/>
            <person name="Arakawa K."/>
        </authorList>
    </citation>
    <scope>NUCLEOTIDE SEQUENCE [LARGE SCALE GENOMIC DNA]</scope>
</reference>
<dbReference type="EMBL" id="BGPR01000843">
    <property type="protein sequence ID" value="GBM37545.1"/>
    <property type="molecule type" value="Genomic_DNA"/>
</dbReference>
<feature type="region of interest" description="Disordered" evidence="1">
    <location>
        <begin position="1"/>
        <end position="25"/>
    </location>
</feature>